<evidence type="ECO:0000259" key="6">
    <source>
        <dbReference type="PROSITE" id="PS50888"/>
    </source>
</evidence>
<dbReference type="SUPFAM" id="SSF47459">
    <property type="entry name" value="HLH, helix-loop-helix DNA-binding domain"/>
    <property type="match status" value="1"/>
</dbReference>
<keyword evidence="5" id="KW-0539">Nucleus</keyword>
<name>A0A811MRG9_9POAL</name>
<dbReference type="AlphaFoldDB" id="A0A811MRG9"/>
<proteinExistence type="inferred from homology"/>
<accession>A0A811MRG9</accession>
<comment type="subcellular location">
    <subcellularLocation>
        <location evidence="1">Nucleus</location>
    </subcellularLocation>
</comment>
<dbReference type="Pfam" id="PF00010">
    <property type="entry name" value="HLH"/>
    <property type="match status" value="1"/>
</dbReference>
<evidence type="ECO:0000256" key="2">
    <source>
        <dbReference type="ARBA" id="ARBA00005510"/>
    </source>
</evidence>
<keyword evidence="8" id="KW-1185">Reference proteome</keyword>
<dbReference type="GO" id="GO:0000978">
    <property type="term" value="F:RNA polymerase II cis-regulatory region sequence-specific DNA binding"/>
    <property type="evidence" value="ECO:0007669"/>
    <property type="project" value="TreeGrafter"/>
</dbReference>
<evidence type="ECO:0000256" key="4">
    <source>
        <dbReference type="ARBA" id="ARBA00023163"/>
    </source>
</evidence>
<dbReference type="SMART" id="SM00353">
    <property type="entry name" value="HLH"/>
    <property type="match status" value="1"/>
</dbReference>
<dbReference type="Gene3D" id="4.10.280.10">
    <property type="entry name" value="Helix-loop-helix DNA-binding domain"/>
    <property type="match status" value="1"/>
</dbReference>
<dbReference type="InterPro" id="IPR036638">
    <property type="entry name" value="HLH_DNA-bd_sf"/>
</dbReference>
<protein>
    <recommendedName>
        <fullName evidence="6">BHLH domain-containing protein</fullName>
    </recommendedName>
</protein>
<dbReference type="GO" id="GO:0046983">
    <property type="term" value="F:protein dimerization activity"/>
    <property type="evidence" value="ECO:0007669"/>
    <property type="project" value="InterPro"/>
</dbReference>
<dbReference type="EMBL" id="CAJGYO010000002">
    <property type="protein sequence ID" value="CAD6209384.1"/>
    <property type="molecule type" value="Genomic_DNA"/>
</dbReference>
<gene>
    <name evidence="7" type="ORF">NCGR_LOCUS5590</name>
</gene>
<dbReference type="InterPro" id="IPR011598">
    <property type="entry name" value="bHLH_dom"/>
</dbReference>
<evidence type="ECO:0000313" key="7">
    <source>
        <dbReference type="EMBL" id="CAD6209384.1"/>
    </source>
</evidence>
<evidence type="ECO:0000256" key="5">
    <source>
        <dbReference type="ARBA" id="ARBA00023242"/>
    </source>
</evidence>
<dbReference type="InterPro" id="IPR045843">
    <property type="entry name" value="IND-like"/>
</dbReference>
<dbReference type="OrthoDB" id="1921534at2759"/>
<dbReference type="PROSITE" id="PS50888">
    <property type="entry name" value="BHLH"/>
    <property type="match status" value="1"/>
</dbReference>
<keyword evidence="4" id="KW-0804">Transcription</keyword>
<dbReference type="PANTHER" id="PTHR16223:SF49">
    <property type="entry name" value="TRANSCRIPTION FACTOR BHLH52-RELATED"/>
    <property type="match status" value="1"/>
</dbReference>
<dbReference type="Proteomes" id="UP000604825">
    <property type="component" value="Unassembled WGS sequence"/>
</dbReference>
<dbReference type="GO" id="GO:0000981">
    <property type="term" value="F:DNA-binding transcription factor activity, RNA polymerase II-specific"/>
    <property type="evidence" value="ECO:0007669"/>
    <property type="project" value="TreeGrafter"/>
</dbReference>
<evidence type="ECO:0000313" key="8">
    <source>
        <dbReference type="Proteomes" id="UP000604825"/>
    </source>
</evidence>
<comment type="caution">
    <text evidence="7">The sequence shown here is derived from an EMBL/GenBank/DDBJ whole genome shotgun (WGS) entry which is preliminary data.</text>
</comment>
<reference evidence="7" key="1">
    <citation type="submission" date="2020-10" db="EMBL/GenBank/DDBJ databases">
        <authorList>
            <person name="Han B."/>
            <person name="Lu T."/>
            <person name="Zhao Q."/>
            <person name="Huang X."/>
            <person name="Zhao Y."/>
        </authorList>
    </citation>
    <scope>NUCLEOTIDE SEQUENCE</scope>
</reference>
<evidence type="ECO:0000256" key="1">
    <source>
        <dbReference type="ARBA" id="ARBA00004123"/>
    </source>
</evidence>
<dbReference type="GO" id="GO:0005634">
    <property type="term" value="C:nucleus"/>
    <property type="evidence" value="ECO:0007669"/>
    <property type="project" value="UniProtKB-SubCell"/>
</dbReference>
<comment type="similarity">
    <text evidence="2">Belongs to the bHLH protein family.</text>
</comment>
<dbReference type="PANTHER" id="PTHR16223">
    <property type="entry name" value="TRANSCRIPTION FACTOR BHLH83-RELATED"/>
    <property type="match status" value="1"/>
</dbReference>
<evidence type="ECO:0000256" key="3">
    <source>
        <dbReference type="ARBA" id="ARBA00023015"/>
    </source>
</evidence>
<sequence length="293" mass="31042">MTLSFHPTTAPLFGHRLPAPDAGVADMSFLQDDDDVHSEVTDTLLGFAYDPLDASNAVLDDLLSLPPPIDAAGTFLAPLDGATGAEWRCGKRQRIGTGSQQVTAMTGALMSDKYVLQQQLPPQPAVPVPVPTQVPEPLVFVRGADANKAGGGGGGACQSVQKSAARQRRKRISEKTAELARLIPGAHKLNTAEMLEEAARHVKLLQAQVGVLALMRAAGSSEMQEEKMPSAMAQERMHALLACGSVQERLAAEGKCLVPTSLVDAVAKDDDVKANPVVRRDLGRFVASLRQGQ</sequence>
<keyword evidence="3" id="KW-0805">Transcription regulation</keyword>
<feature type="domain" description="BHLH" evidence="6">
    <location>
        <begin position="156"/>
        <end position="205"/>
    </location>
</feature>
<organism evidence="7 8">
    <name type="scientific">Miscanthus lutarioriparius</name>
    <dbReference type="NCBI Taxonomy" id="422564"/>
    <lineage>
        <taxon>Eukaryota</taxon>
        <taxon>Viridiplantae</taxon>
        <taxon>Streptophyta</taxon>
        <taxon>Embryophyta</taxon>
        <taxon>Tracheophyta</taxon>
        <taxon>Spermatophyta</taxon>
        <taxon>Magnoliopsida</taxon>
        <taxon>Liliopsida</taxon>
        <taxon>Poales</taxon>
        <taxon>Poaceae</taxon>
        <taxon>PACMAD clade</taxon>
        <taxon>Panicoideae</taxon>
        <taxon>Andropogonodae</taxon>
        <taxon>Andropogoneae</taxon>
        <taxon>Saccharinae</taxon>
        <taxon>Miscanthus</taxon>
    </lineage>
</organism>